<dbReference type="SUPFAM" id="SSF102735">
    <property type="entry name" value="Trigger factor ribosome-binding domain"/>
    <property type="match status" value="1"/>
</dbReference>
<evidence type="ECO:0000259" key="15">
    <source>
        <dbReference type="PROSITE" id="PS50059"/>
    </source>
</evidence>
<evidence type="ECO:0000256" key="7">
    <source>
        <dbReference type="ARBA" id="ARBA00023186"/>
    </source>
</evidence>
<keyword evidence="5 12" id="KW-0132">Cell division</keyword>
<comment type="similarity">
    <text evidence="2 12 14">Belongs to the FKBP-type PPIase family. Tig subfamily.</text>
</comment>
<dbReference type="Gene3D" id="1.10.3120.10">
    <property type="entry name" value="Trigger factor, C-terminal domain"/>
    <property type="match status" value="1"/>
</dbReference>
<comment type="subcellular location">
    <subcellularLocation>
        <location evidence="12">Cytoplasm</location>
    </subcellularLocation>
    <text evidence="12">About half TF is bound to the ribosome near the polypeptide exit tunnel while the other half is free in the cytoplasm.</text>
</comment>
<comment type="catalytic activity">
    <reaction evidence="1 12 13">
        <text>[protein]-peptidylproline (omega=180) = [protein]-peptidylproline (omega=0)</text>
        <dbReference type="Rhea" id="RHEA:16237"/>
        <dbReference type="Rhea" id="RHEA-COMP:10747"/>
        <dbReference type="Rhea" id="RHEA-COMP:10748"/>
        <dbReference type="ChEBI" id="CHEBI:83833"/>
        <dbReference type="ChEBI" id="CHEBI:83834"/>
        <dbReference type="EC" id="5.2.1.8"/>
    </reaction>
</comment>
<dbReference type="InterPro" id="IPR046357">
    <property type="entry name" value="PPIase_dom_sf"/>
</dbReference>
<dbReference type="PANTHER" id="PTHR30560">
    <property type="entry name" value="TRIGGER FACTOR CHAPERONE AND PEPTIDYL-PROLYL CIS/TRANS ISOMERASE"/>
    <property type="match status" value="1"/>
</dbReference>
<evidence type="ECO:0000256" key="11">
    <source>
        <dbReference type="ARBA" id="ARBA00029986"/>
    </source>
</evidence>
<evidence type="ECO:0000313" key="16">
    <source>
        <dbReference type="EMBL" id="TYC88330.1"/>
    </source>
</evidence>
<keyword evidence="6 12" id="KW-0697">Rotamase</keyword>
<protein>
    <recommendedName>
        <fullName evidence="4 12">Trigger factor</fullName>
        <shortName evidence="12">TF</shortName>
        <ecNumber evidence="3 12">5.2.1.8</ecNumber>
    </recommendedName>
    <alternativeName>
        <fullName evidence="11 12">PPIase</fullName>
    </alternativeName>
</protein>
<comment type="domain">
    <text evidence="12">Consists of 3 domains; the N-terminus binds the ribosome, the middle domain has PPIase activity, while the C-terminus has intrinsic chaperone activity on its own.</text>
</comment>
<dbReference type="EC" id="5.2.1.8" evidence="3 12"/>
<dbReference type="GO" id="GO:0003755">
    <property type="term" value="F:peptidyl-prolyl cis-trans isomerase activity"/>
    <property type="evidence" value="ECO:0007669"/>
    <property type="project" value="UniProtKB-UniRule"/>
</dbReference>
<dbReference type="InterPro" id="IPR036611">
    <property type="entry name" value="Trigger_fac_ribosome-bd_sf"/>
</dbReference>
<dbReference type="GO" id="GO:0005737">
    <property type="term" value="C:cytoplasm"/>
    <property type="evidence" value="ECO:0007669"/>
    <property type="project" value="UniProtKB-SubCell"/>
</dbReference>
<proteinExistence type="inferred from homology"/>
<dbReference type="InterPro" id="IPR027304">
    <property type="entry name" value="Trigger_fact/SurA_dom_sf"/>
</dbReference>
<gene>
    <name evidence="12" type="primary">tig</name>
    <name evidence="16" type="ORF">FXB42_01570</name>
</gene>
<keyword evidence="8 12" id="KW-0413">Isomerase</keyword>
<evidence type="ECO:0000256" key="2">
    <source>
        <dbReference type="ARBA" id="ARBA00005464"/>
    </source>
</evidence>
<dbReference type="InterPro" id="IPR008880">
    <property type="entry name" value="Trigger_fac_C"/>
</dbReference>
<dbReference type="GO" id="GO:0044183">
    <property type="term" value="F:protein folding chaperone"/>
    <property type="evidence" value="ECO:0007669"/>
    <property type="project" value="TreeGrafter"/>
</dbReference>
<dbReference type="GO" id="GO:0051083">
    <property type="term" value="P:'de novo' cotranslational protein folding"/>
    <property type="evidence" value="ECO:0007669"/>
    <property type="project" value="TreeGrafter"/>
</dbReference>
<keyword evidence="7 12" id="KW-0143">Chaperone</keyword>
<dbReference type="Pfam" id="PF05697">
    <property type="entry name" value="Trigger_N"/>
    <property type="match status" value="1"/>
</dbReference>
<evidence type="ECO:0000256" key="12">
    <source>
        <dbReference type="HAMAP-Rule" id="MF_00303"/>
    </source>
</evidence>
<evidence type="ECO:0000256" key="4">
    <source>
        <dbReference type="ARBA" id="ARBA00016902"/>
    </source>
</evidence>
<evidence type="ECO:0000256" key="6">
    <source>
        <dbReference type="ARBA" id="ARBA00023110"/>
    </source>
</evidence>
<evidence type="ECO:0000256" key="13">
    <source>
        <dbReference type="PROSITE-ProRule" id="PRU00277"/>
    </source>
</evidence>
<dbReference type="InterPro" id="IPR005215">
    <property type="entry name" value="Trig_fac"/>
</dbReference>
<sequence>MKDTEDNMSATVESIEKNIATLKIEISPEEYSKAVKKSYDKNKKRFSVPGFRKGKVPKQVIESYYGKNVFMEDAIDFVFAPAYTSALEETEIKPVTRPDLENIEKISEEEGATFIVKVGVKPEIKLGDYKGAEVDSLEAEITDEEIVAELAKMQDQNARLVTLEAGEVKDGATVTIDYEGFLNDEPFIGGKDTDYDLVIGSGTFIPGFEEQLIGAKIGEEATVNVTFPDEYHAENLKGQAVVFKVAVKGIKEKELPELDDDFAKDTSEFDTLDELKADVAARLKDAKTAELRKAAEITAVNFAVENAEIDVPYLMIEEEVDNNLQNFESQMKQQGISLDDYFKYTNVNREDFRNNLKEDAERNIKTELILSKIGEMEALEATEEEVDEEIKVFADAYGHDFEEYKKGLQERMLDYIKANIIRRKTVEMLVDAATTKISE</sequence>
<dbReference type="SUPFAM" id="SSF109998">
    <property type="entry name" value="Triger factor/SurA peptide-binding domain-like"/>
    <property type="match status" value="1"/>
</dbReference>
<evidence type="ECO:0000256" key="14">
    <source>
        <dbReference type="RuleBase" id="RU003914"/>
    </source>
</evidence>
<evidence type="ECO:0000256" key="1">
    <source>
        <dbReference type="ARBA" id="ARBA00000971"/>
    </source>
</evidence>
<feature type="domain" description="PPIase FKBP-type" evidence="15">
    <location>
        <begin position="171"/>
        <end position="259"/>
    </location>
</feature>
<comment type="function">
    <text evidence="10 12">Involved in protein export. Acts as a chaperone by maintaining the newly synthesized protein in an open conformation. Functions as a peptidyl-prolyl cis-trans isomerase.</text>
</comment>
<evidence type="ECO:0000256" key="8">
    <source>
        <dbReference type="ARBA" id="ARBA00023235"/>
    </source>
</evidence>
<dbReference type="Pfam" id="PF00254">
    <property type="entry name" value="FKBP_C"/>
    <property type="match status" value="1"/>
</dbReference>
<accession>A0A5D0WVK8</accession>
<evidence type="ECO:0000256" key="9">
    <source>
        <dbReference type="ARBA" id="ARBA00023306"/>
    </source>
</evidence>
<dbReference type="Pfam" id="PF05698">
    <property type="entry name" value="Trigger_C"/>
    <property type="match status" value="1"/>
</dbReference>
<name>A0A5D0WVK8_9FIRM</name>
<comment type="caution">
    <text evidence="16">The sequence shown here is derived from an EMBL/GenBank/DDBJ whole genome shotgun (WGS) entry which is preliminary data.</text>
</comment>
<dbReference type="Proteomes" id="UP000322619">
    <property type="component" value="Unassembled WGS sequence"/>
</dbReference>
<dbReference type="Gene3D" id="3.10.50.40">
    <property type="match status" value="1"/>
</dbReference>
<evidence type="ECO:0000313" key="17">
    <source>
        <dbReference type="Proteomes" id="UP000322619"/>
    </source>
</evidence>
<dbReference type="Gene3D" id="3.30.70.1050">
    <property type="entry name" value="Trigger factor ribosome-binding domain"/>
    <property type="match status" value="1"/>
</dbReference>
<dbReference type="HAMAP" id="MF_00303">
    <property type="entry name" value="Trigger_factor_Tig"/>
    <property type="match status" value="1"/>
</dbReference>
<dbReference type="InterPro" id="IPR008881">
    <property type="entry name" value="Trigger_fac_ribosome-bd_bac"/>
</dbReference>
<dbReference type="PROSITE" id="PS50059">
    <property type="entry name" value="FKBP_PPIASE"/>
    <property type="match status" value="1"/>
</dbReference>
<organism evidence="16 17">
    <name type="scientific">Acetobacterium wieringae</name>
    <dbReference type="NCBI Taxonomy" id="52694"/>
    <lineage>
        <taxon>Bacteria</taxon>
        <taxon>Bacillati</taxon>
        <taxon>Bacillota</taxon>
        <taxon>Clostridia</taxon>
        <taxon>Eubacteriales</taxon>
        <taxon>Eubacteriaceae</taxon>
        <taxon>Acetobacterium</taxon>
    </lineage>
</organism>
<dbReference type="GO" id="GO:0043335">
    <property type="term" value="P:protein unfolding"/>
    <property type="evidence" value="ECO:0007669"/>
    <property type="project" value="TreeGrafter"/>
</dbReference>
<keyword evidence="9 12" id="KW-0131">Cell cycle</keyword>
<dbReference type="PANTHER" id="PTHR30560:SF3">
    <property type="entry name" value="TRIGGER FACTOR-LIKE PROTEIN TIG, CHLOROPLASTIC"/>
    <property type="match status" value="1"/>
</dbReference>
<reference evidence="16 17" key="1">
    <citation type="submission" date="2019-08" db="EMBL/GenBank/DDBJ databases">
        <title>Isolation and enrichment of carboxydotrophic bacteria from anaerobic sludge for the production of bio-based chemicals from syngas.</title>
        <authorList>
            <person name="Antares A.L."/>
            <person name="Moreira J."/>
            <person name="Diender M."/>
            <person name="Parshina S.N."/>
            <person name="Stams A.J.M."/>
            <person name="Alves M."/>
            <person name="Alves J.I."/>
            <person name="Sousa D.Z."/>
        </authorList>
    </citation>
    <scope>NUCLEOTIDE SEQUENCE [LARGE SCALE GENOMIC DNA]</scope>
    <source>
        <strain evidence="16 17">JM</strain>
    </source>
</reference>
<dbReference type="NCBIfam" id="TIGR00115">
    <property type="entry name" value="tig"/>
    <property type="match status" value="1"/>
</dbReference>
<dbReference type="InterPro" id="IPR037041">
    <property type="entry name" value="Trigger_fac_C_sf"/>
</dbReference>
<evidence type="ECO:0000256" key="5">
    <source>
        <dbReference type="ARBA" id="ARBA00022618"/>
    </source>
</evidence>
<keyword evidence="12" id="KW-0963">Cytoplasm</keyword>
<dbReference type="AlphaFoldDB" id="A0A5D0WVK8"/>
<dbReference type="GO" id="GO:0015031">
    <property type="term" value="P:protein transport"/>
    <property type="evidence" value="ECO:0007669"/>
    <property type="project" value="UniProtKB-UniRule"/>
</dbReference>
<dbReference type="InterPro" id="IPR001179">
    <property type="entry name" value="PPIase_FKBP_dom"/>
</dbReference>
<dbReference type="FunFam" id="3.10.50.40:FF:000001">
    <property type="entry name" value="Trigger factor"/>
    <property type="match status" value="1"/>
</dbReference>
<evidence type="ECO:0000256" key="10">
    <source>
        <dbReference type="ARBA" id="ARBA00024849"/>
    </source>
</evidence>
<dbReference type="GO" id="GO:0043022">
    <property type="term" value="F:ribosome binding"/>
    <property type="evidence" value="ECO:0007669"/>
    <property type="project" value="TreeGrafter"/>
</dbReference>
<dbReference type="SUPFAM" id="SSF54534">
    <property type="entry name" value="FKBP-like"/>
    <property type="match status" value="1"/>
</dbReference>
<dbReference type="GO" id="GO:0051301">
    <property type="term" value="P:cell division"/>
    <property type="evidence" value="ECO:0007669"/>
    <property type="project" value="UniProtKB-KW"/>
</dbReference>
<dbReference type="EMBL" id="VSLA01000002">
    <property type="protein sequence ID" value="TYC88330.1"/>
    <property type="molecule type" value="Genomic_DNA"/>
</dbReference>
<dbReference type="PIRSF" id="PIRSF003095">
    <property type="entry name" value="Trigger_factor"/>
    <property type="match status" value="1"/>
</dbReference>
<evidence type="ECO:0000256" key="3">
    <source>
        <dbReference type="ARBA" id="ARBA00013194"/>
    </source>
</evidence>